<sequence>MLMSYRVNRACSTPRLVVSAIVTALLFLYFVTVWGNDRSWHQGQRAGIPTTEEQRHELGGVEDLWRKQQEKLEQQQKEATGQSGTAAVAAEAVQTPDTEALSTESDGKVRLDAHRLSNPDAFRAHFDAVIKAPRVTWQQAKDACHFADPGNVNFQFGDGEGGFMLNSSWTLRPWPQEDHDEQRAIWQKFVMKGLIPWKDHGHRFEGRGIVIVGGSGRSVKRIMVMMRQLAKLGSKLPIEIHYWGKEMDDDKRKKLTNLWPLLYFNDLSSQSNIYRTMYDDTPGRGIHYNLKTAALINSRFAEPLLLDSDNIPIIAPESLWESDEYREYGTIFWPDIARTRADNPIWSITNTLCRPDEFEQESGQLLVNKSKFFYHLQLAAWLNAPRLDANGRYAESFYYNILLGDKDTFRFAWHALKTTYGRPRNAITSVGTLSKESETSSFYCGHSFLQYHPDGRPQFMHGGLLKTMQKPVMKWQREQNGGIFQVYKKYEYDTDHSKPFQVYIGGDEMKYFPDKAKYKMGPTFCTQYPTIDAKPLEELVPGFEKAFDESGGYWMLDEPEKAG</sequence>
<evidence type="ECO:0000313" key="12">
    <source>
        <dbReference type="Proteomes" id="UP000756132"/>
    </source>
</evidence>
<gene>
    <name evidence="11" type="ORF">CLAFUR5_05419</name>
</gene>
<keyword evidence="7" id="KW-1133">Transmembrane helix</keyword>
<keyword evidence="8" id="KW-0333">Golgi apparatus</keyword>
<comment type="pathway">
    <text evidence="2">Protein modification; protein glycosylation.</text>
</comment>
<evidence type="ECO:0000256" key="1">
    <source>
        <dbReference type="ARBA" id="ARBA00004323"/>
    </source>
</evidence>
<keyword evidence="5" id="KW-0812">Transmembrane</keyword>
<evidence type="ECO:0000256" key="10">
    <source>
        <dbReference type="SAM" id="MobiDB-lite"/>
    </source>
</evidence>
<keyword evidence="9" id="KW-0472">Membrane</keyword>
<evidence type="ECO:0000256" key="3">
    <source>
        <dbReference type="ARBA" id="ARBA00009105"/>
    </source>
</evidence>
<keyword evidence="4" id="KW-0808">Transferase</keyword>
<dbReference type="PANTHER" id="PTHR31646">
    <property type="entry name" value="ALPHA-1,2-MANNOSYLTRANSFERASE MNN2"/>
    <property type="match status" value="1"/>
</dbReference>
<dbReference type="InterPro" id="IPR022751">
    <property type="entry name" value="Alpha_mannosyltransferase"/>
</dbReference>
<feature type="compositionally biased region" description="Polar residues" evidence="10">
    <location>
        <begin position="95"/>
        <end position="104"/>
    </location>
</feature>
<evidence type="ECO:0000256" key="5">
    <source>
        <dbReference type="ARBA" id="ARBA00022692"/>
    </source>
</evidence>
<evidence type="ECO:0000256" key="4">
    <source>
        <dbReference type="ARBA" id="ARBA00022679"/>
    </source>
</evidence>
<keyword evidence="12" id="KW-1185">Reference proteome</keyword>
<proteinExistence type="inferred from homology"/>
<evidence type="ECO:0000313" key="11">
    <source>
        <dbReference type="EMBL" id="UJO18114.1"/>
    </source>
</evidence>
<comment type="similarity">
    <text evidence="3">Belongs to the MNN1/MNT family.</text>
</comment>
<dbReference type="GeneID" id="71985297"/>
<keyword evidence="6" id="KW-0735">Signal-anchor</keyword>
<accession>A0A9Q8LJ61</accession>
<evidence type="ECO:0000256" key="9">
    <source>
        <dbReference type="ARBA" id="ARBA00023136"/>
    </source>
</evidence>
<dbReference type="InterPro" id="IPR029044">
    <property type="entry name" value="Nucleotide-diphossugar_trans"/>
</dbReference>
<dbReference type="GO" id="GO:0046354">
    <property type="term" value="P:mannan biosynthetic process"/>
    <property type="evidence" value="ECO:0007669"/>
    <property type="project" value="TreeGrafter"/>
</dbReference>
<organism evidence="11 12">
    <name type="scientific">Passalora fulva</name>
    <name type="common">Tomato leaf mold</name>
    <name type="synonym">Cladosporium fulvum</name>
    <dbReference type="NCBI Taxonomy" id="5499"/>
    <lineage>
        <taxon>Eukaryota</taxon>
        <taxon>Fungi</taxon>
        <taxon>Dikarya</taxon>
        <taxon>Ascomycota</taxon>
        <taxon>Pezizomycotina</taxon>
        <taxon>Dothideomycetes</taxon>
        <taxon>Dothideomycetidae</taxon>
        <taxon>Mycosphaerellales</taxon>
        <taxon>Mycosphaerellaceae</taxon>
        <taxon>Fulvia</taxon>
    </lineage>
</organism>
<evidence type="ECO:0000256" key="2">
    <source>
        <dbReference type="ARBA" id="ARBA00004922"/>
    </source>
</evidence>
<dbReference type="GO" id="GO:0000026">
    <property type="term" value="F:alpha-1,2-mannosyltransferase activity"/>
    <property type="evidence" value="ECO:0007669"/>
    <property type="project" value="TreeGrafter"/>
</dbReference>
<evidence type="ECO:0000256" key="8">
    <source>
        <dbReference type="ARBA" id="ARBA00023034"/>
    </source>
</evidence>
<reference evidence="11" key="2">
    <citation type="journal article" date="2022" name="Microb. Genom.">
        <title>A chromosome-scale genome assembly of the tomato pathogen Cladosporium fulvum reveals a compartmentalized genome architecture and the presence of a dispensable chromosome.</title>
        <authorList>
            <person name="Zaccaron A.Z."/>
            <person name="Chen L.H."/>
            <person name="Samaras A."/>
            <person name="Stergiopoulos I."/>
        </authorList>
    </citation>
    <scope>NUCLEOTIDE SEQUENCE</scope>
    <source>
        <strain evidence="11">Race5_Kim</strain>
    </source>
</reference>
<dbReference type="Pfam" id="PF11051">
    <property type="entry name" value="Mannosyl_trans3"/>
    <property type="match status" value="2"/>
</dbReference>
<reference evidence="11" key="1">
    <citation type="submission" date="2021-12" db="EMBL/GenBank/DDBJ databases">
        <authorList>
            <person name="Zaccaron A."/>
            <person name="Stergiopoulos I."/>
        </authorList>
    </citation>
    <scope>NUCLEOTIDE SEQUENCE</scope>
    <source>
        <strain evidence="11">Race5_Kim</strain>
    </source>
</reference>
<comment type="subcellular location">
    <subcellularLocation>
        <location evidence="1">Golgi apparatus membrane</location>
        <topology evidence="1">Single-pass type II membrane protein</topology>
    </subcellularLocation>
</comment>
<feature type="region of interest" description="Disordered" evidence="10">
    <location>
        <begin position="70"/>
        <end position="105"/>
    </location>
</feature>
<evidence type="ECO:0008006" key="13">
    <source>
        <dbReference type="Google" id="ProtNLM"/>
    </source>
</evidence>
<dbReference type="PANTHER" id="PTHR31646:SF1">
    <property type="entry name" value="ALPHA-1,2-MANNOSYLTRANSFERASE MNN2"/>
    <property type="match status" value="1"/>
</dbReference>
<name>A0A9Q8LJ61_PASFU</name>
<evidence type="ECO:0000256" key="7">
    <source>
        <dbReference type="ARBA" id="ARBA00022989"/>
    </source>
</evidence>
<dbReference type="SUPFAM" id="SSF53448">
    <property type="entry name" value="Nucleotide-diphospho-sugar transferases"/>
    <property type="match status" value="1"/>
</dbReference>
<protein>
    <recommendedName>
        <fullName evidence="13">Glycosyltransferase family 71 protein</fullName>
    </recommendedName>
</protein>
<dbReference type="Proteomes" id="UP000756132">
    <property type="component" value="Chromosome 5"/>
</dbReference>
<dbReference type="GO" id="GO:0000139">
    <property type="term" value="C:Golgi membrane"/>
    <property type="evidence" value="ECO:0007669"/>
    <property type="project" value="UniProtKB-SubCell"/>
</dbReference>
<dbReference type="EMBL" id="CP090167">
    <property type="protein sequence ID" value="UJO18114.1"/>
    <property type="molecule type" value="Genomic_DNA"/>
</dbReference>
<dbReference type="KEGG" id="ffu:CLAFUR5_05419"/>
<dbReference type="AlphaFoldDB" id="A0A9Q8LJ61"/>
<dbReference type="RefSeq" id="XP_047762480.1">
    <property type="nucleotide sequence ID" value="XM_047904567.1"/>
</dbReference>
<evidence type="ECO:0000256" key="6">
    <source>
        <dbReference type="ARBA" id="ARBA00022968"/>
    </source>
</evidence>
<dbReference type="OrthoDB" id="430354at2759"/>